<dbReference type="InterPro" id="IPR000326">
    <property type="entry name" value="PAP2/HPO"/>
</dbReference>
<dbReference type="EMBL" id="LGUT01003067">
    <property type="protein sequence ID" value="KOG86042.1"/>
    <property type="molecule type" value="Genomic_DNA"/>
</dbReference>
<organism evidence="3 4">
    <name type="scientific">Streptomyces varsoviensis</name>
    <dbReference type="NCBI Taxonomy" id="67373"/>
    <lineage>
        <taxon>Bacteria</taxon>
        <taxon>Bacillati</taxon>
        <taxon>Actinomycetota</taxon>
        <taxon>Actinomycetes</taxon>
        <taxon>Kitasatosporales</taxon>
        <taxon>Streptomycetaceae</taxon>
        <taxon>Streptomyces</taxon>
    </lineage>
</organism>
<keyword evidence="4" id="KW-1185">Reference proteome</keyword>
<dbReference type="Pfam" id="PF01569">
    <property type="entry name" value="PAP2"/>
    <property type="match status" value="1"/>
</dbReference>
<dbReference type="Gene3D" id="1.20.144.10">
    <property type="entry name" value="Phosphatidic acid phosphatase type 2/haloperoxidase"/>
    <property type="match status" value="1"/>
</dbReference>
<keyword evidence="1" id="KW-1133">Transmembrane helix</keyword>
<gene>
    <name evidence="3" type="ORF">ADK38_33280</name>
</gene>
<sequence length="54" mass="5283">TATAAAAVSVAGVSLTRVYLGVHWLSDVVGGALLGAALLMGAVGAYGLGVWRRG</sequence>
<feature type="transmembrane region" description="Helical" evidence="1">
    <location>
        <begin position="28"/>
        <end position="51"/>
    </location>
</feature>
<evidence type="ECO:0000313" key="4">
    <source>
        <dbReference type="Proteomes" id="UP000037020"/>
    </source>
</evidence>
<protein>
    <submittedName>
        <fullName evidence="3">Membrane protein</fullName>
    </submittedName>
</protein>
<comment type="caution">
    <text evidence="3">The sequence shown here is derived from an EMBL/GenBank/DDBJ whole genome shotgun (WGS) entry which is preliminary data.</text>
</comment>
<name>A0ABR5IXZ8_9ACTN</name>
<feature type="domain" description="Phosphatidic acid phosphatase type 2/haloperoxidase" evidence="2">
    <location>
        <begin position="3"/>
        <end position="42"/>
    </location>
</feature>
<dbReference type="Proteomes" id="UP000037020">
    <property type="component" value="Unassembled WGS sequence"/>
</dbReference>
<accession>A0ABR5IXZ8</accession>
<evidence type="ECO:0000256" key="1">
    <source>
        <dbReference type="SAM" id="Phobius"/>
    </source>
</evidence>
<dbReference type="SUPFAM" id="SSF48317">
    <property type="entry name" value="Acid phosphatase/Vanadium-dependent haloperoxidase"/>
    <property type="match status" value="1"/>
</dbReference>
<keyword evidence="1" id="KW-0812">Transmembrane</keyword>
<proteinExistence type="predicted"/>
<dbReference type="InterPro" id="IPR036938">
    <property type="entry name" value="PAP2/HPO_sf"/>
</dbReference>
<reference evidence="3 4" key="1">
    <citation type="submission" date="2015-07" db="EMBL/GenBank/DDBJ databases">
        <authorList>
            <person name="Ju K.-S."/>
            <person name="Doroghazi J.R."/>
            <person name="Metcalf W.W."/>
        </authorList>
    </citation>
    <scope>NUCLEOTIDE SEQUENCE [LARGE SCALE GENOMIC DNA]</scope>
    <source>
        <strain evidence="3 4">NRRL B-3589</strain>
    </source>
</reference>
<keyword evidence="1" id="KW-0472">Membrane</keyword>
<feature type="non-terminal residue" evidence="3">
    <location>
        <position position="1"/>
    </location>
</feature>
<evidence type="ECO:0000313" key="3">
    <source>
        <dbReference type="EMBL" id="KOG86042.1"/>
    </source>
</evidence>
<evidence type="ECO:0000259" key="2">
    <source>
        <dbReference type="Pfam" id="PF01569"/>
    </source>
</evidence>